<dbReference type="PANTHER" id="PTHR16056:SF2">
    <property type="entry name" value="TESTIS-EXPRESSED PROTEIN 10"/>
    <property type="match status" value="1"/>
</dbReference>
<dbReference type="Pfam" id="PF12333">
    <property type="entry name" value="Ipi1_N"/>
    <property type="match status" value="1"/>
</dbReference>
<proteinExistence type="inferred from homology"/>
<sequence>MKAKKQKRQGDFQKVQLKVGKKKPKADNATNVNFRSKAIHLPEQLKHAGSGPTTHRQLDIKDLLSKLHHINSSIKQGALVGLRELLSAQPSMIELHASAVLSEAAALFTDKDGSVRAAAVRLLRFITQCIPAKRVVPFFPLLSAHLTCGMTHISEAIQEDALRVLDVLLEHYPGLLSQRHTVLLTNFLELISQKRKAATGQDKSGKGGFALTISTNRSVTAQQWRLTVLLRLGSFLQAVVEERPLDEGVTSSIGLGMWAGEKGSVTSLDVSWEEHVFGKGRIQVFENSGAVPTPHSAYRLRLDSKAGAGMNKELCSAETVQGFAGTLVPLLLEIWVEAAGGDHVQTDSGHLLSAEAMALMFQILTILQLLRRVSPHRDQQDILDAWFRKSYLTDFKHHFMKNFPYGLLEVARHKKKANGKRIRQQVVARTVASGNVEPLALNVTLCQVMVTLSLRGQDHVEAEDADWLRPIRVFIRETLSNGGKLSSKHLAYGLLEVARHKKKANGKRIRQQVVAGTVASGNVEPLALNVTLCQVMVTLSLRGQDHVEAEDADWLRPIRVFIRETLSNGGKLSSKHLAALLEVVWRMIVTQRSRVVTDDLLQAVYVQYQQRNLAVSVRSLLLRFFSHLYIQEHQNHPHIARSRILARWLASLPVQLVQLGSRNPQLSAQLLETIHPAAARGNKDLLQSLQKNACSIYDPQEGCVVVLPVESQKRLVQILHFVPAFPAELLACLSQVCNTGRVSASLATMLIRTIHLRSPLCGWSSSSQDVPVRDVDYLSFFFTTLTGFSSEMLQALQDTDEDRLLPSSILSPLSVFATTLEQFLHHWDIVEEVCHCLDTLGSRAQCFDVIQNAIIKNLCGLVVVPDCVCAAILRCVPRLLDVNFLPSDTLLHFLSDCCLSMLNLLLQLEQSAHKRDAVWEACFAALSTVPRLLRLVLQSFCVCDLCEEELPVLAQILSLLLQHSQLRNHMMANASLLQHIIQDLTHFYGGETREQWLTDLLYCYSVTLSGHRANMGMKDIY</sequence>
<feature type="domain" description="Pre-rRNA-processing protein Ipi1 N-terminal" evidence="6">
    <location>
        <begin position="134"/>
        <end position="236"/>
    </location>
</feature>
<gene>
    <name evidence="8" type="primary">LOC107593696</name>
</gene>
<dbReference type="AlphaFoldDB" id="A0A672SKY2"/>
<dbReference type="InterPro" id="IPR016024">
    <property type="entry name" value="ARM-type_fold"/>
</dbReference>
<comment type="subcellular location">
    <subcellularLocation>
        <location evidence="1">Nucleus</location>
        <location evidence="1">Nucleolus</location>
    </subcellularLocation>
    <subcellularLocation>
        <location evidence="2">Nucleus</location>
        <location evidence="2">Nucleoplasm</location>
    </subcellularLocation>
</comment>
<dbReference type="InterPro" id="IPR024679">
    <property type="entry name" value="Ipi1_N"/>
</dbReference>
<feature type="domain" description="TEX10-like TPR repeats" evidence="7">
    <location>
        <begin position="644"/>
        <end position="1009"/>
    </location>
</feature>
<dbReference type="InterPro" id="IPR057949">
    <property type="entry name" value="TPR_TEX10"/>
</dbReference>
<evidence type="ECO:0000256" key="2">
    <source>
        <dbReference type="ARBA" id="ARBA00004642"/>
    </source>
</evidence>
<dbReference type="InParanoid" id="A0A672SKY2"/>
<dbReference type="FunCoup" id="A0A672SKY2">
    <property type="interactions" value="1336"/>
</dbReference>
<evidence type="ECO:0000256" key="3">
    <source>
        <dbReference type="ARBA" id="ARBA00006427"/>
    </source>
</evidence>
<evidence type="ECO:0000256" key="4">
    <source>
        <dbReference type="ARBA" id="ARBA00023242"/>
    </source>
</evidence>
<dbReference type="Pfam" id="PF25781">
    <property type="entry name" value="TPR_TEX10"/>
    <property type="match status" value="1"/>
</dbReference>
<dbReference type="InterPro" id="IPR011989">
    <property type="entry name" value="ARM-like"/>
</dbReference>
<dbReference type="Gene3D" id="1.25.10.10">
    <property type="entry name" value="Leucine-rich Repeat Variant"/>
    <property type="match status" value="1"/>
</dbReference>
<evidence type="ECO:0000256" key="5">
    <source>
        <dbReference type="SAM" id="MobiDB-lite"/>
    </source>
</evidence>
<dbReference type="PANTHER" id="PTHR16056">
    <property type="entry name" value="REGULATOR OF MICROTUBULE DYNAMICS PROTEIN"/>
    <property type="match status" value="1"/>
</dbReference>
<name>A0A672SKY2_SINGR</name>
<evidence type="ECO:0000256" key="1">
    <source>
        <dbReference type="ARBA" id="ARBA00004604"/>
    </source>
</evidence>
<evidence type="ECO:0000313" key="9">
    <source>
        <dbReference type="Proteomes" id="UP000472262"/>
    </source>
</evidence>
<protein>
    <submittedName>
        <fullName evidence="8">Testis-expressed sequence 10 protein homolog</fullName>
    </submittedName>
</protein>
<dbReference type="Proteomes" id="UP000472262">
    <property type="component" value="Unassembled WGS sequence"/>
</dbReference>
<dbReference type="OMA" id="DMWVEAD"/>
<accession>A0A672SKY2</accession>
<dbReference type="GO" id="GO:0071339">
    <property type="term" value="C:MLL1 complex"/>
    <property type="evidence" value="ECO:0007669"/>
    <property type="project" value="TreeGrafter"/>
</dbReference>
<evidence type="ECO:0000259" key="7">
    <source>
        <dbReference type="Pfam" id="PF25781"/>
    </source>
</evidence>
<organism evidence="8 9">
    <name type="scientific">Sinocyclocheilus grahami</name>
    <name type="common">Dianchi golden-line fish</name>
    <name type="synonym">Barbus grahami</name>
    <dbReference type="NCBI Taxonomy" id="75366"/>
    <lineage>
        <taxon>Eukaryota</taxon>
        <taxon>Metazoa</taxon>
        <taxon>Chordata</taxon>
        <taxon>Craniata</taxon>
        <taxon>Vertebrata</taxon>
        <taxon>Euteleostomi</taxon>
        <taxon>Actinopterygii</taxon>
        <taxon>Neopterygii</taxon>
        <taxon>Teleostei</taxon>
        <taxon>Ostariophysi</taxon>
        <taxon>Cypriniformes</taxon>
        <taxon>Cyprinidae</taxon>
        <taxon>Cyprininae</taxon>
        <taxon>Sinocyclocheilus</taxon>
    </lineage>
</organism>
<feature type="region of interest" description="Disordered" evidence="5">
    <location>
        <begin position="1"/>
        <end position="27"/>
    </location>
</feature>
<keyword evidence="4" id="KW-0539">Nucleus</keyword>
<dbReference type="Ensembl" id="ENSSGRT00000108174.1">
    <property type="protein sequence ID" value="ENSSGRP00000101716.1"/>
    <property type="gene ID" value="ENSSGRG00000050591.1"/>
</dbReference>
<reference evidence="8" key="1">
    <citation type="submission" date="2025-08" db="UniProtKB">
        <authorList>
            <consortium name="Ensembl"/>
        </authorList>
    </citation>
    <scope>IDENTIFICATION</scope>
</reference>
<dbReference type="SUPFAM" id="SSF48371">
    <property type="entry name" value="ARM repeat"/>
    <property type="match status" value="1"/>
</dbReference>
<evidence type="ECO:0000313" key="8">
    <source>
        <dbReference type="Ensembl" id="ENSSGRP00000101716.1"/>
    </source>
</evidence>
<keyword evidence="9" id="KW-1185">Reference proteome</keyword>
<comment type="similarity">
    <text evidence="3">Belongs to the IPI1/TEX10 family.</text>
</comment>
<reference evidence="8" key="2">
    <citation type="submission" date="2025-09" db="UniProtKB">
        <authorList>
            <consortium name="Ensembl"/>
        </authorList>
    </citation>
    <scope>IDENTIFICATION</scope>
</reference>
<evidence type="ECO:0000259" key="6">
    <source>
        <dbReference type="Pfam" id="PF12333"/>
    </source>
</evidence>